<dbReference type="PANTHER" id="PTHR48022:SF64">
    <property type="entry name" value="MAJOR FACILITATOR SUPERFAMILY (MFS) PROFILE DOMAIN-CONTAINING PROTEIN"/>
    <property type="match status" value="1"/>
</dbReference>
<evidence type="ECO:0000256" key="3">
    <source>
        <dbReference type="ARBA" id="ARBA00022448"/>
    </source>
</evidence>
<dbReference type="InterPro" id="IPR050360">
    <property type="entry name" value="MFS_Sugar_Transporters"/>
</dbReference>
<dbReference type="InterPro" id="IPR003663">
    <property type="entry name" value="Sugar/inositol_transpt"/>
</dbReference>
<keyword evidence="4 8" id="KW-0812">Transmembrane</keyword>
<dbReference type="GO" id="GO:0005351">
    <property type="term" value="F:carbohydrate:proton symporter activity"/>
    <property type="evidence" value="ECO:0007669"/>
    <property type="project" value="TreeGrafter"/>
</dbReference>
<name>A0A319EG32_ASPSB</name>
<comment type="similarity">
    <text evidence="2 7">Belongs to the major facilitator superfamily. Sugar transporter (TC 2.A.1.1) family.</text>
</comment>
<feature type="transmembrane region" description="Helical" evidence="8">
    <location>
        <begin position="163"/>
        <end position="183"/>
    </location>
</feature>
<sequence>MTLGNEVTVGSELAAVLPVLEKPWYRTAHLLRLNTCLLFVTFSATGMGFDGSMMNGLESLSTWNSYFNNPSSSLLGTCNGVLNLGPIVFGGLVSWLADRFGRRKPVIFGCMVIILATVLQTAAQNFGMFIAARFLLGIGIEFCMVPSPVLATELAYPTHRAKFTSLLYTFYFVGAIVSSWTTYDTSHMNTSSWSWRIPSLLQLVLPTIQLVAFYWVPESPRWLISKGRVPEARAILVKHHADGDEDSALVNFEIQEIQHYLRVDADSGLSGWSQIWKTKADKKRLALVVYISFMSQWCGNGVVSYYLSLILDTVGMTSSGQKTLINGLIQIVGWISAIIGGLLVDRVGRRPLWLTSICGMLAAYTAWTVFSSLYASNASHDLAIAVLALIFVFQVCYSIVVTPLCTSYPVEIPPFHSRQKVMGLAYMGNSCANLFNSFVSPVALTAISWRYYIVYIALLTQFLVVVYLFFPETRGHGLEQISDLFESEALLSLFTRKVLKKQS</sequence>
<evidence type="ECO:0000256" key="7">
    <source>
        <dbReference type="RuleBase" id="RU003346"/>
    </source>
</evidence>
<evidence type="ECO:0000256" key="1">
    <source>
        <dbReference type="ARBA" id="ARBA00004141"/>
    </source>
</evidence>
<keyword evidence="6 8" id="KW-0472">Membrane</keyword>
<dbReference type="AlphaFoldDB" id="A0A319EG32"/>
<evidence type="ECO:0000313" key="10">
    <source>
        <dbReference type="EMBL" id="PYI02714.1"/>
    </source>
</evidence>
<feature type="transmembrane region" description="Helical" evidence="8">
    <location>
        <begin position="30"/>
        <end position="54"/>
    </location>
</feature>
<gene>
    <name evidence="10" type="ORF">BO78DRAFT_453194</name>
</gene>
<feature type="transmembrane region" description="Helical" evidence="8">
    <location>
        <begin position="327"/>
        <end position="344"/>
    </location>
</feature>
<dbReference type="EMBL" id="KZ826390">
    <property type="protein sequence ID" value="PYI02714.1"/>
    <property type="molecule type" value="Genomic_DNA"/>
</dbReference>
<protein>
    <submittedName>
        <fullName evidence="10">General substrate transporter</fullName>
    </submittedName>
</protein>
<evidence type="ECO:0000259" key="9">
    <source>
        <dbReference type="PROSITE" id="PS50850"/>
    </source>
</evidence>
<comment type="subcellular location">
    <subcellularLocation>
        <location evidence="1">Membrane</location>
        <topology evidence="1">Multi-pass membrane protein</topology>
    </subcellularLocation>
</comment>
<feature type="transmembrane region" description="Helical" evidence="8">
    <location>
        <begin position="449"/>
        <end position="470"/>
    </location>
</feature>
<dbReference type="FunFam" id="1.20.1250.20:FF:000134">
    <property type="entry name" value="MFS sugar transporter protein"/>
    <property type="match status" value="1"/>
</dbReference>
<feature type="transmembrane region" description="Helical" evidence="8">
    <location>
        <begin position="195"/>
        <end position="216"/>
    </location>
</feature>
<dbReference type="SUPFAM" id="SSF103473">
    <property type="entry name" value="MFS general substrate transporter"/>
    <property type="match status" value="1"/>
</dbReference>
<feature type="transmembrane region" description="Helical" evidence="8">
    <location>
        <begin position="74"/>
        <end position="97"/>
    </location>
</feature>
<accession>A0A319EG32</accession>
<feature type="transmembrane region" description="Helical" evidence="8">
    <location>
        <begin position="106"/>
        <end position="123"/>
    </location>
</feature>
<dbReference type="PROSITE" id="PS00216">
    <property type="entry name" value="SUGAR_TRANSPORT_1"/>
    <property type="match status" value="2"/>
</dbReference>
<dbReference type="PANTHER" id="PTHR48022">
    <property type="entry name" value="PLASTIDIC GLUCOSE TRANSPORTER 4"/>
    <property type="match status" value="1"/>
</dbReference>
<feature type="transmembrane region" description="Helical" evidence="8">
    <location>
        <begin position="285"/>
        <end position="307"/>
    </location>
</feature>
<dbReference type="OrthoDB" id="6133115at2759"/>
<proteinExistence type="inferred from homology"/>
<dbReference type="Proteomes" id="UP000248423">
    <property type="component" value="Unassembled WGS sequence"/>
</dbReference>
<dbReference type="PROSITE" id="PS50850">
    <property type="entry name" value="MFS"/>
    <property type="match status" value="1"/>
</dbReference>
<feature type="transmembrane region" description="Helical" evidence="8">
    <location>
        <begin position="351"/>
        <end position="370"/>
    </location>
</feature>
<feature type="transmembrane region" description="Helical" evidence="8">
    <location>
        <begin position="424"/>
        <end position="443"/>
    </location>
</feature>
<evidence type="ECO:0000256" key="2">
    <source>
        <dbReference type="ARBA" id="ARBA00010992"/>
    </source>
</evidence>
<reference evidence="10 11" key="1">
    <citation type="submission" date="2018-02" db="EMBL/GenBank/DDBJ databases">
        <title>The genomes of Aspergillus section Nigri reveals drivers in fungal speciation.</title>
        <authorList>
            <consortium name="DOE Joint Genome Institute"/>
            <person name="Vesth T.C."/>
            <person name="Nybo J."/>
            <person name="Theobald S."/>
            <person name="Brandl J."/>
            <person name="Frisvad J.C."/>
            <person name="Nielsen K.F."/>
            <person name="Lyhne E.K."/>
            <person name="Kogle M.E."/>
            <person name="Kuo A."/>
            <person name="Riley R."/>
            <person name="Clum A."/>
            <person name="Nolan M."/>
            <person name="Lipzen A."/>
            <person name="Salamov A."/>
            <person name="Henrissat B."/>
            <person name="Wiebenga A."/>
            <person name="De vries R.P."/>
            <person name="Grigoriev I.V."/>
            <person name="Mortensen U.H."/>
            <person name="Andersen M.R."/>
            <person name="Baker S.E."/>
        </authorList>
    </citation>
    <scope>NUCLEOTIDE SEQUENCE [LARGE SCALE GENOMIC DNA]</scope>
    <source>
        <strain evidence="10 11">CBS 121057</strain>
    </source>
</reference>
<keyword evidence="3 7" id="KW-0813">Transport</keyword>
<feature type="transmembrane region" description="Helical" evidence="8">
    <location>
        <begin position="129"/>
        <end position="151"/>
    </location>
</feature>
<dbReference type="InterPro" id="IPR020846">
    <property type="entry name" value="MFS_dom"/>
</dbReference>
<keyword evidence="11" id="KW-1185">Reference proteome</keyword>
<evidence type="ECO:0000256" key="8">
    <source>
        <dbReference type="SAM" id="Phobius"/>
    </source>
</evidence>
<dbReference type="STRING" id="1448318.A0A319EG32"/>
<evidence type="ECO:0000256" key="4">
    <source>
        <dbReference type="ARBA" id="ARBA00022692"/>
    </source>
</evidence>
<dbReference type="Pfam" id="PF00083">
    <property type="entry name" value="Sugar_tr"/>
    <property type="match status" value="1"/>
</dbReference>
<evidence type="ECO:0000256" key="5">
    <source>
        <dbReference type="ARBA" id="ARBA00022989"/>
    </source>
</evidence>
<dbReference type="InterPro" id="IPR036259">
    <property type="entry name" value="MFS_trans_sf"/>
</dbReference>
<feature type="transmembrane region" description="Helical" evidence="8">
    <location>
        <begin position="382"/>
        <end position="404"/>
    </location>
</feature>
<feature type="domain" description="Major facilitator superfamily (MFS) profile" evidence="9">
    <location>
        <begin position="36"/>
        <end position="474"/>
    </location>
</feature>
<organism evidence="10 11">
    <name type="scientific">Aspergillus sclerotiicarbonarius (strain CBS 121057 / IBT 28362)</name>
    <dbReference type="NCBI Taxonomy" id="1448318"/>
    <lineage>
        <taxon>Eukaryota</taxon>
        <taxon>Fungi</taxon>
        <taxon>Dikarya</taxon>
        <taxon>Ascomycota</taxon>
        <taxon>Pezizomycotina</taxon>
        <taxon>Eurotiomycetes</taxon>
        <taxon>Eurotiomycetidae</taxon>
        <taxon>Eurotiales</taxon>
        <taxon>Aspergillaceae</taxon>
        <taxon>Aspergillus</taxon>
        <taxon>Aspergillus subgen. Circumdati</taxon>
    </lineage>
</organism>
<evidence type="ECO:0000256" key="6">
    <source>
        <dbReference type="ARBA" id="ARBA00023136"/>
    </source>
</evidence>
<keyword evidence="5 8" id="KW-1133">Transmembrane helix</keyword>
<dbReference type="GO" id="GO:0016020">
    <property type="term" value="C:membrane"/>
    <property type="evidence" value="ECO:0007669"/>
    <property type="project" value="UniProtKB-SubCell"/>
</dbReference>
<dbReference type="InterPro" id="IPR005828">
    <property type="entry name" value="MFS_sugar_transport-like"/>
</dbReference>
<evidence type="ECO:0000313" key="11">
    <source>
        <dbReference type="Proteomes" id="UP000248423"/>
    </source>
</evidence>
<dbReference type="VEuPathDB" id="FungiDB:BO78DRAFT_453194"/>
<dbReference type="NCBIfam" id="TIGR00879">
    <property type="entry name" value="SP"/>
    <property type="match status" value="1"/>
</dbReference>
<dbReference type="InterPro" id="IPR005829">
    <property type="entry name" value="Sugar_transporter_CS"/>
</dbReference>
<dbReference type="Gene3D" id="1.20.1250.20">
    <property type="entry name" value="MFS general substrate transporter like domains"/>
    <property type="match status" value="1"/>
</dbReference>